<feature type="region of interest" description="Disordered" evidence="1">
    <location>
        <begin position="146"/>
        <end position="178"/>
    </location>
</feature>
<dbReference type="Pfam" id="PF05056">
    <property type="entry name" value="DUF674"/>
    <property type="match status" value="1"/>
</dbReference>
<dbReference type="AlphaFoldDB" id="A0AAQ3KWM5"/>
<gene>
    <name evidence="2" type="ORF">Cni_G25224</name>
</gene>
<name>A0AAQ3KWM5_9LILI</name>
<evidence type="ECO:0000313" key="3">
    <source>
        <dbReference type="Proteomes" id="UP001327560"/>
    </source>
</evidence>
<dbReference type="InterPro" id="IPR007750">
    <property type="entry name" value="DUF674"/>
</dbReference>
<dbReference type="PANTHER" id="PTHR33103:SF19">
    <property type="entry name" value="OS09G0544700 PROTEIN"/>
    <property type="match status" value="1"/>
</dbReference>
<evidence type="ECO:0000313" key="2">
    <source>
        <dbReference type="EMBL" id="WOL16437.1"/>
    </source>
</evidence>
<accession>A0AAQ3KWM5</accession>
<feature type="region of interest" description="Disordered" evidence="1">
    <location>
        <begin position="1"/>
        <end position="38"/>
    </location>
</feature>
<protein>
    <submittedName>
        <fullName evidence="2">Uncharacterized protein</fullName>
    </submittedName>
</protein>
<organism evidence="2 3">
    <name type="scientific">Canna indica</name>
    <name type="common">Indian-shot</name>
    <dbReference type="NCBI Taxonomy" id="4628"/>
    <lineage>
        <taxon>Eukaryota</taxon>
        <taxon>Viridiplantae</taxon>
        <taxon>Streptophyta</taxon>
        <taxon>Embryophyta</taxon>
        <taxon>Tracheophyta</taxon>
        <taxon>Spermatophyta</taxon>
        <taxon>Magnoliopsida</taxon>
        <taxon>Liliopsida</taxon>
        <taxon>Zingiberales</taxon>
        <taxon>Cannaceae</taxon>
        <taxon>Canna</taxon>
    </lineage>
</organism>
<proteinExistence type="predicted"/>
<dbReference type="PANTHER" id="PTHR33103">
    <property type="entry name" value="OS01G0153900 PROTEIN"/>
    <property type="match status" value="1"/>
</dbReference>
<keyword evidence="3" id="KW-1185">Reference proteome</keyword>
<reference evidence="2 3" key="1">
    <citation type="submission" date="2023-10" db="EMBL/GenBank/DDBJ databases">
        <title>Chromosome-scale genome assembly provides insights into flower coloration mechanisms of Canna indica.</title>
        <authorList>
            <person name="Li C."/>
        </authorList>
    </citation>
    <scope>NUCLEOTIDE SEQUENCE [LARGE SCALE GENOMIC DNA]</scope>
    <source>
        <tissue evidence="2">Flower</tissue>
    </source>
</reference>
<sequence>MTGALRGGGKGGNVDDPDLGARSSIDSETHAKQAASPGVKKLKPSIRISTAMTQLTLKLLVDKFAHKVLFVEAGKEVVDFLIGLLEMHVASIIKVLTMERMSTIGNLYKSMRDLDDSFLLPKNSKSLLLNPSCPTSLSGDSLLLLPPPESSARGGMEMSCKREEHKEEEEGNVQEALP</sequence>
<dbReference type="EMBL" id="CP136897">
    <property type="protein sequence ID" value="WOL16437.1"/>
    <property type="molecule type" value="Genomic_DNA"/>
</dbReference>
<dbReference type="Proteomes" id="UP001327560">
    <property type="component" value="Chromosome 8"/>
</dbReference>
<feature type="compositionally biased region" description="Gly residues" evidence="1">
    <location>
        <begin position="1"/>
        <end position="12"/>
    </location>
</feature>
<evidence type="ECO:0000256" key="1">
    <source>
        <dbReference type="SAM" id="MobiDB-lite"/>
    </source>
</evidence>